<dbReference type="OrthoDB" id="1738567at2759"/>
<gene>
    <name evidence="3" type="ORF">MANES_05G117000v8</name>
</gene>
<feature type="compositionally biased region" description="Basic and acidic residues" evidence="1">
    <location>
        <begin position="112"/>
        <end position="123"/>
    </location>
</feature>
<dbReference type="PANTHER" id="PTHR33429">
    <property type="entry name" value="OS02G0708000 PROTEIN-RELATED"/>
    <property type="match status" value="1"/>
</dbReference>
<name>A0A2C9VVC5_MANES</name>
<dbReference type="AlphaFoldDB" id="A0A2C9VVC5"/>
<keyword evidence="2" id="KW-0812">Transmembrane</keyword>
<feature type="transmembrane region" description="Helical" evidence="2">
    <location>
        <begin position="42"/>
        <end position="62"/>
    </location>
</feature>
<organism evidence="3 4">
    <name type="scientific">Manihot esculenta</name>
    <name type="common">Cassava</name>
    <name type="synonym">Jatropha manihot</name>
    <dbReference type="NCBI Taxonomy" id="3983"/>
    <lineage>
        <taxon>Eukaryota</taxon>
        <taxon>Viridiplantae</taxon>
        <taxon>Streptophyta</taxon>
        <taxon>Embryophyta</taxon>
        <taxon>Tracheophyta</taxon>
        <taxon>Spermatophyta</taxon>
        <taxon>Magnoliopsida</taxon>
        <taxon>eudicotyledons</taxon>
        <taxon>Gunneridae</taxon>
        <taxon>Pentapetalae</taxon>
        <taxon>rosids</taxon>
        <taxon>fabids</taxon>
        <taxon>Malpighiales</taxon>
        <taxon>Euphorbiaceae</taxon>
        <taxon>Crotonoideae</taxon>
        <taxon>Manihoteae</taxon>
        <taxon>Manihot</taxon>
    </lineage>
</organism>
<feature type="region of interest" description="Disordered" evidence="1">
    <location>
        <begin position="110"/>
        <end position="134"/>
    </location>
</feature>
<evidence type="ECO:0000256" key="1">
    <source>
        <dbReference type="SAM" id="MobiDB-lite"/>
    </source>
</evidence>
<sequence length="134" mass="14154">MASAAITSLPGQQPPAAGDFQQPSIPQVVSTSSNSAHSSGSIGPFFGVISVLAFLAILSCVVGRICSRRAVAPLATFNGRGCLRWVKRRRSQWCRGGDAEMGANKVMAIGNQEKKDGNKVKESDEVDQQLPPQA</sequence>
<proteinExistence type="predicted"/>
<dbReference type="Gramene" id="Manes.05G117000.1.v8.1">
    <property type="protein sequence ID" value="Manes.05G117000.1.v8.1.CDS.1"/>
    <property type="gene ID" value="Manes.05G117000.v8.1"/>
</dbReference>
<evidence type="ECO:0000313" key="3">
    <source>
        <dbReference type="EMBL" id="OAY50206.1"/>
    </source>
</evidence>
<dbReference type="Proteomes" id="UP000091857">
    <property type="component" value="Chromosome 5"/>
</dbReference>
<dbReference type="PANTHER" id="PTHR33429:SF23">
    <property type="entry name" value="OS02G0709350 PROTEIN"/>
    <property type="match status" value="1"/>
</dbReference>
<feature type="region of interest" description="Disordered" evidence="1">
    <location>
        <begin position="1"/>
        <end position="33"/>
    </location>
</feature>
<protein>
    <recommendedName>
        <fullName evidence="5">Transmembrane protein</fullName>
    </recommendedName>
</protein>
<accession>A0A2C9VVC5</accession>
<evidence type="ECO:0000256" key="2">
    <source>
        <dbReference type="SAM" id="Phobius"/>
    </source>
</evidence>
<keyword evidence="2" id="KW-0472">Membrane</keyword>
<evidence type="ECO:0000313" key="4">
    <source>
        <dbReference type="Proteomes" id="UP000091857"/>
    </source>
</evidence>
<keyword evidence="2" id="KW-1133">Transmembrane helix</keyword>
<feature type="compositionally biased region" description="Polar residues" evidence="1">
    <location>
        <begin position="1"/>
        <end position="11"/>
    </location>
</feature>
<evidence type="ECO:0008006" key="5">
    <source>
        <dbReference type="Google" id="ProtNLM"/>
    </source>
</evidence>
<comment type="caution">
    <text evidence="3">The sequence shown here is derived from an EMBL/GenBank/DDBJ whole genome shotgun (WGS) entry which is preliminary data.</text>
</comment>
<dbReference type="EMBL" id="CM004391">
    <property type="protein sequence ID" value="OAY50206.1"/>
    <property type="molecule type" value="Genomic_DNA"/>
</dbReference>
<reference evidence="4" key="1">
    <citation type="journal article" date="2016" name="Nat. Biotechnol.">
        <title>Sequencing wild and cultivated cassava and related species reveals extensive interspecific hybridization and genetic diversity.</title>
        <authorList>
            <person name="Bredeson J.V."/>
            <person name="Lyons J.B."/>
            <person name="Prochnik S.E."/>
            <person name="Wu G.A."/>
            <person name="Ha C.M."/>
            <person name="Edsinger-Gonzales E."/>
            <person name="Grimwood J."/>
            <person name="Schmutz J."/>
            <person name="Rabbi I.Y."/>
            <person name="Egesi C."/>
            <person name="Nauluvula P."/>
            <person name="Lebot V."/>
            <person name="Ndunguru J."/>
            <person name="Mkamilo G."/>
            <person name="Bart R.S."/>
            <person name="Setter T.L."/>
            <person name="Gleadow R.M."/>
            <person name="Kulakow P."/>
            <person name="Ferguson M.E."/>
            <person name="Rounsley S."/>
            <person name="Rokhsar D.S."/>
        </authorList>
    </citation>
    <scope>NUCLEOTIDE SEQUENCE [LARGE SCALE GENOMIC DNA]</scope>
    <source>
        <strain evidence="4">cv. AM560-2</strain>
    </source>
</reference>
<keyword evidence="4" id="KW-1185">Reference proteome</keyword>